<keyword evidence="5" id="KW-1185">Reference proteome</keyword>
<reference evidence="4" key="1">
    <citation type="submission" date="2023-04" db="EMBL/GenBank/DDBJ databases">
        <title>Complete genome sequence of Temperatibacter marinus.</title>
        <authorList>
            <person name="Rong J.-C."/>
            <person name="Yi M.-L."/>
            <person name="Zhao Q."/>
        </authorList>
    </citation>
    <scope>NUCLEOTIDE SEQUENCE</scope>
    <source>
        <strain evidence="4">NBRC 110045</strain>
    </source>
</reference>
<dbReference type="GO" id="GO:0045259">
    <property type="term" value="C:proton-transporting ATP synthase complex"/>
    <property type="evidence" value="ECO:0007669"/>
    <property type="project" value="UniProtKB-UniRule"/>
</dbReference>
<keyword evidence="3" id="KW-1133">Transmembrane helix</keyword>
<organism evidence="4 5">
    <name type="scientific">Temperatibacter marinus</name>
    <dbReference type="NCBI Taxonomy" id="1456591"/>
    <lineage>
        <taxon>Bacteria</taxon>
        <taxon>Pseudomonadati</taxon>
        <taxon>Pseudomonadota</taxon>
        <taxon>Alphaproteobacteria</taxon>
        <taxon>Kordiimonadales</taxon>
        <taxon>Temperatibacteraceae</taxon>
        <taxon>Temperatibacter</taxon>
    </lineage>
</organism>
<proteinExistence type="inferred from homology"/>
<dbReference type="PIRSF" id="PIRSF032126">
    <property type="entry name" value="F0F1_ATP_synthase_subunit_I"/>
    <property type="match status" value="1"/>
</dbReference>
<feature type="transmembrane region" description="Helical" evidence="3">
    <location>
        <begin position="36"/>
        <end position="55"/>
    </location>
</feature>
<feature type="compositionally biased region" description="Basic and acidic residues" evidence="2">
    <location>
        <begin position="1"/>
        <end position="14"/>
    </location>
</feature>
<keyword evidence="3" id="KW-0812">Transmembrane</keyword>
<name>A0AA52EE41_9PROT</name>
<evidence type="ECO:0000313" key="4">
    <source>
        <dbReference type="EMBL" id="WND01993.1"/>
    </source>
</evidence>
<evidence type="ECO:0000256" key="1">
    <source>
        <dbReference type="PIRNR" id="PIRNR032126"/>
    </source>
</evidence>
<dbReference type="KEGG" id="tmk:QGN29_10585"/>
<dbReference type="Proteomes" id="UP001268683">
    <property type="component" value="Chromosome"/>
</dbReference>
<feature type="transmembrane region" description="Helical" evidence="3">
    <location>
        <begin position="67"/>
        <end position="85"/>
    </location>
</feature>
<dbReference type="AlphaFoldDB" id="A0AA52EE41"/>
<dbReference type="EMBL" id="CP123872">
    <property type="protein sequence ID" value="WND01993.1"/>
    <property type="molecule type" value="Genomic_DNA"/>
</dbReference>
<keyword evidence="1" id="KW-0375">Hydrogen ion transport</keyword>
<comment type="similarity">
    <text evidence="1">Belongs to the bacterial AtpI family.</text>
</comment>
<evidence type="ECO:0000313" key="5">
    <source>
        <dbReference type="Proteomes" id="UP001268683"/>
    </source>
</evidence>
<protein>
    <recommendedName>
        <fullName evidence="1">ATP synthase protein I</fullName>
    </recommendedName>
</protein>
<evidence type="ECO:0000256" key="2">
    <source>
        <dbReference type="SAM" id="MobiDB-lite"/>
    </source>
</evidence>
<accession>A0AA52EE41</accession>
<gene>
    <name evidence="4" type="ORF">QGN29_10585</name>
</gene>
<keyword evidence="1" id="KW-0813">Transport</keyword>
<dbReference type="InterPro" id="IPR032820">
    <property type="entry name" value="ATPase_put"/>
</dbReference>
<keyword evidence="1" id="KW-0406">Ion transport</keyword>
<feature type="region of interest" description="Disordered" evidence="2">
    <location>
        <begin position="1"/>
        <end position="31"/>
    </location>
</feature>
<keyword evidence="1 3" id="KW-0472">Membrane</keyword>
<evidence type="ECO:0000256" key="3">
    <source>
        <dbReference type="SAM" id="Phobius"/>
    </source>
</evidence>
<comment type="function">
    <text evidence="1">A possible function for this protein is to guide the assembly of the membrane sector of the ATPase enzyme complex.</text>
</comment>
<dbReference type="GO" id="GO:1902600">
    <property type="term" value="P:proton transmembrane transport"/>
    <property type="evidence" value="ECO:0007669"/>
    <property type="project" value="UniProtKB-KW"/>
</dbReference>
<dbReference type="Pfam" id="PF09527">
    <property type="entry name" value="ATPase_gene1"/>
    <property type="match status" value="1"/>
</dbReference>
<sequence>MTDDEQIKSLEERLKKARNQGEPDVDEGGKPSPMGLAWKLGIELVIGVVVGLYLGSYIDDWLGTKPIVMILLVLLGFASGIRNVIKVASEMNKETDDQKQ</sequence>
<dbReference type="RefSeq" id="WP_310797828.1">
    <property type="nucleotide sequence ID" value="NZ_CP123872.1"/>
</dbReference>
<dbReference type="InterPro" id="IPR016989">
    <property type="entry name" value="Atp1_alphaprobac"/>
</dbReference>